<proteinExistence type="predicted"/>
<dbReference type="Proteomes" id="UP000286208">
    <property type="component" value="Unassembled WGS sequence"/>
</dbReference>
<protein>
    <submittedName>
        <fullName evidence="1">Heme peroxidase</fullName>
    </submittedName>
</protein>
<sequence length="239" mass="25986">MSVSEQQVQAVAQACRERLGDPAGWVSPEEYRHSLALCIIESVQAAGTRFADAGTVVDRYLAYRHAHESGPITDGARALLRTFEEAGSADQWAGKIGNYKRRYSESTAPLRATEIQRTAERLHTLRIDSVGDLVGATRTAGTRHHLRAAWDESSGARDDTTWQHLLVLAGVPGAVDSARAIDEFVRSALPDSAADSAPDTRPSTILAAAADRLDVPPAALEHAVRRWRCTREDHFVPVA</sequence>
<dbReference type="AlphaFoldDB" id="A0A3S3AKC8"/>
<dbReference type="GO" id="GO:0004601">
    <property type="term" value="F:peroxidase activity"/>
    <property type="evidence" value="ECO:0007669"/>
    <property type="project" value="UniProtKB-KW"/>
</dbReference>
<accession>A0A3S3AKC8</accession>
<keyword evidence="2" id="KW-1185">Reference proteome</keyword>
<name>A0A3S3AKC8_9NOCA</name>
<dbReference type="OrthoDB" id="2962349at2"/>
<dbReference type="RefSeq" id="WP_127914795.1">
    <property type="nucleotide sequence ID" value="NZ_RKLP01000002.1"/>
</dbReference>
<dbReference type="EMBL" id="RKLP01000002">
    <property type="protein sequence ID" value="RVW10374.1"/>
    <property type="molecule type" value="Genomic_DNA"/>
</dbReference>
<comment type="caution">
    <text evidence="1">The sequence shown here is derived from an EMBL/GenBank/DDBJ whole genome shotgun (WGS) entry which is preliminary data.</text>
</comment>
<keyword evidence="1" id="KW-0560">Oxidoreductase</keyword>
<evidence type="ECO:0000313" key="2">
    <source>
        <dbReference type="Proteomes" id="UP000286208"/>
    </source>
</evidence>
<reference evidence="1 2" key="1">
    <citation type="submission" date="2018-11" db="EMBL/GenBank/DDBJ databases">
        <title>Rhodococcus spongicola sp. nov. and Rhodococcus xishaensis sp. nov. from marine sponges.</title>
        <authorList>
            <person name="Li L."/>
            <person name="Lin H.W."/>
        </authorList>
    </citation>
    <scope>NUCLEOTIDE SEQUENCE [LARGE SCALE GENOMIC DNA]</scope>
    <source>
        <strain evidence="1 2">CCTCC AB2014297</strain>
    </source>
</reference>
<evidence type="ECO:0000313" key="1">
    <source>
        <dbReference type="EMBL" id="RVW10374.1"/>
    </source>
</evidence>
<keyword evidence="1" id="KW-0575">Peroxidase</keyword>
<organism evidence="1 2">
    <name type="scientific">Prescottella agglutinans</name>
    <dbReference type="NCBI Taxonomy" id="1644129"/>
    <lineage>
        <taxon>Bacteria</taxon>
        <taxon>Bacillati</taxon>
        <taxon>Actinomycetota</taxon>
        <taxon>Actinomycetes</taxon>
        <taxon>Mycobacteriales</taxon>
        <taxon>Nocardiaceae</taxon>
        <taxon>Prescottella</taxon>
    </lineage>
</organism>
<gene>
    <name evidence="1" type="ORF">EGT67_04120</name>
</gene>